<proteinExistence type="predicted"/>
<feature type="compositionally biased region" description="Low complexity" evidence="1">
    <location>
        <begin position="474"/>
        <end position="486"/>
    </location>
</feature>
<feature type="region of interest" description="Disordered" evidence="1">
    <location>
        <begin position="528"/>
        <end position="547"/>
    </location>
</feature>
<feature type="compositionally biased region" description="Polar residues" evidence="1">
    <location>
        <begin position="230"/>
        <end position="241"/>
    </location>
</feature>
<feature type="compositionally biased region" description="Low complexity" evidence="1">
    <location>
        <begin position="339"/>
        <end position="373"/>
    </location>
</feature>
<dbReference type="CDD" id="cd02642">
    <property type="entry name" value="R3H_encore_like"/>
    <property type="match status" value="1"/>
</dbReference>
<feature type="region of interest" description="Disordered" evidence="1">
    <location>
        <begin position="879"/>
        <end position="902"/>
    </location>
</feature>
<evidence type="ECO:0000313" key="3">
    <source>
        <dbReference type="EMBL" id="GLB41829.1"/>
    </source>
</evidence>
<feature type="compositionally biased region" description="Basic and acidic residues" evidence="1">
    <location>
        <begin position="819"/>
        <end position="834"/>
    </location>
</feature>
<reference evidence="3" key="1">
    <citation type="submission" date="2022-07" db="EMBL/GenBank/DDBJ databases">
        <title>The genome of Lyophyllum shimeji provides insight into the initial evolution of ectomycorrhizal fungal genome.</title>
        <authorList>
            <person name="Kobayashi Y."/>
            <person name="Shibata T."/>
            <person name="Hirakawa H."/>
            <person name="Shigenobu S."/>
            <person name="Nishiyama T."/>
            <person name="Yamada A."/>
            <person name="Hasebe M."/>
            <person name="Kawaguchi M."/>
        </authorList>
    </citation>
    <scope>NUCLEOTIDE SEQUENCE</scope>
    <source>
        <strain evidence="3">AT787</strain>
    </source>
</reference>
<evidence type="ECO:0000259" key="2">
    <source>
        <dbReference type="PROSITE" id="PS51673"/>
    </source>
</evidence>
<feature type="compositionally biased region" description="Low complexity" evidence="1">
    <location>
        <begin position="556"/>
        <end position="570"/>
    </location>
</feature>
<accession>A0A9P3UNP1</accession>
<dbReference type="InterPro" id="IPR051937">
    <property type="entry name" value="R3H_domain_containing"/>
</dbReference>
<feature type="domain" description="SUZ" evidence="2">
    <location>
        <begin position="174"/>
        <end position="270"/>
    </location>
</feature>
<feature type="compositionally biased region" description="Low complexity" evidence="1">
    <location>
        <begin position="281"/>
        <end position="297"/>
    </location>
</feature>
<feature type="compositionally biased region" description="Basic and acidic residues" evidence="1">
    <location>
        <begin position="893"/>
        <end position="902"/>
    </location>
</feature>
<feature type="region of interest" description="Disordered" evidence="1">
    <location>
        <begin position="553"/>
        <end position="862"/>
    </location>
</feature>
<feature type="compositionally biased region" description="Polar residues" evidence="1">
    <location>
        <begin position="719"/>
        <end position="765"/>
    </location>
</feature>
<feature type="compositionally biased region" description="Polar residues" evidence="1">
    <location>
        <begin position="571"/>
        <end position="587"/>
    </location>
</feature>
<gene>
    <name evidence="3" type="ORF">LshimejAT787_1004290</name>
</gene>
<protein>
    <submittedName>
        <fullName evidence="3">SUZ domain containing protein</fullName>
    </submittedName>
</protein>
<dbReference type="GO" id="GO:0003676">
    <property type="term" value="F:nucleic acid binding"/>
    <property type="evidence" value="ECO:0007669"/>
    <property type="project" value="InterPro"/>
</dbReference>
<dbReference type="PANTHER" id="PTHR15672">
    <property type="entry name" value="CAMP-REGULATED PHOSPHOPROTEIN 21 RELATED R3H DOMAIN CONTAINING PROTEIN"/>
    <property type="match status" value="1"/>
</dbReference>
<name>A0A9P3UNP1_LYOSH</name>
<keyword evidence="4" id="KW-1185">Reference proteome</keyword>
<dbReference type="Gene3D" id="3.30.1370.50">
    <property type="entry name" value="R3H-like domain"/>
    <property type="match status" value="1"/>
</dbReference>
<feature type="compositionally biased region" description="Low complexity" evidence="1">
    <location>
        <begin position="638"/>
        <end position="683"/>
    </location>
</feature>
<evidence type="ECO:0000313" key="4">
    <source>
        <dbReference type="Proteomes" id="UP001063166"/>
    </source>
</evidence>
<sequence>MAPERPAFLPQNNSSSTLPPAVHLHPMPALPKPSSSSPASPAASPSPFTAISDSASLPSVSSPPFQLPSSGSLDSHPRANGADSDAHPSTQPNQPPDVDPQILEALRSKDRIYVLKLGELMEGLINDRRPRIDLTPSTSYQRLLVHRCSAYYKLAPESDPISKGIAVLPTPESRIPARRICELVPAEATTQPAFKIMRRSPSDRRSNKAQSQTGSVAGDDADLSDVEPSETGSLGGRSNATGGSGKKRMTIEEREAAYNEARSRIFMDFEEKEKEKEKDMSASSSSLSLVSGSASTSAGGGSSVSGDLDDAASSPATESEYSGPGPSGRDKKDSRHLARNASASSSSRSLRSSAPSFTGGQSSARNSRAPSPSFTYATIYEPSQGTVYDPSQPPPHHGYHPSQYLYPYSPPGQPPNPYFGGYPYYPPYNPYQPPPPHVQHSVSDPATPSSSELYMSHPHSGYSHPYGWPPPPQHSMQSPPHMQHPSQLPPPPPPPHHALNPGGAPPPPVSNPQYQPYMPPPHAYTYPMYYPPPLGHSVESPPLHASQNMYDASRSLNGNAMGNLTNNNGASSIGRNGITSPANTNGRPPNRHSGVNGGKGRGAPMNSGRAAWSSGPGVSQGGHVTSPASVGLDAVGPRLSSSRRTSNNSSNSRSSNCDDVSSTASSSTTSSSSRRTYTSTTSSQHPLPPRPDWAVGLKPQPTLHTTQSRHHDRSHDNSRTMSPASGPRNLNGNTSHPSNTTLSQQKFPVPLQSSTEFPPLSSGNTAPEKRTPVVSGAWGNNSSARNIRMPSPGQGLGPGQANAGALVHHPNNSCANDNPETRLEDSDRGFERPPPKSAELYNPKVLRRSAGGKAPAEKEKERVRGDVIGVVLAAQVDAMSVEGKSTDSQPAASEKEPSSVAV</sequence>
<feature type="compositionally biased region" description="Pro residues" evidence="1">
    <location>
        <begin position="424"/>
        <end position="437"/>
    </location>
</feature>
<dbReference type="Proteomes" id="UP001063166">
    <property type="component" value="Unassembled WGS sequence"/>
</dbReference>
<feature type="compositionally biased region" description="Pro residues" evidence="1">
    <location>
        <begin position="408"/>
        <end position="417"/>
    </location>
</feature>
<comment type="caution">
    <text evidence="3">The sequence shown here is derived from an EMBL/GenBank/DDBJ whole genome shotgun (WGS) entry which is preliminary data.</text>
</comment>
<dbReference type="AlphaFoldDB" id="A0A9P3UNP1"/>
<organism evidence="3 4">
    <name type="scientific">Lyophyllum shimeji</name>
    <name type="common">Hon-shimeji</name>
    <name type="synonym">Tricholoma shimeji</name>
    <dbReference type="NCBI Taxonomy" id="47721"/>
    <lineage>
        <taxon>Eukaryota</taxon>
        <taxon>Fungi</taxon>
        <taxon>Dikarya</taxon>
        <taxon>Basidiomycota</taxon>
        <taxon>Agaricomycotina</taxon>
        <taxon>Agaricomycetes</taxon>
        <taxon>Agaricomycetidae</taxon>
        <taxon>Agaricales</taxon>
        <taxon>Tricholomatineae</taxon>
        <taxon>Lyophyllaceae</taxon>
        <taxon>Lyophyllum</taxon>
    </lineage>
</organism>
<dbReference type="OrthoDB" id="278430at2759"/>
<feature type="region of interest" description="Disordered" evidence="1">
    <location>
        <begin position="272"/>
        <end position="518"/>
    </location>
</feature>
<dbReference type="SUPFAM" id="SSF82708">
    <property type="entry name" value="R3H domain"/>
    <property type="match status" value="1"/>
</dbReference>
<dbReference type="Pfam" id="PF12752">
    <property type="entry name" value="SUZ"/>
    <property type="match status" value="1"/>
</dbReference>
<dbReference type="PANTHER" id="PTHR15672:SF8">
    <property type="entry name" value="PROTEIN ENCORE"/>
    <property type="match status" value="1"/>
</dbReference>
<feature type="compositionally biased region" description="Low complexity" evidence="1">
    <location>
        <begin position="32"/>
        <end position="64"/>
    </location>
</feature>
<dbReference type="PROSITE" id="PS51673">
    <property type="entry name" value="SUZ"/>
    <property type="match status" value="1"/>
</dbReference>
<feature type="compositionally biased region" description="Pro residues" evidence="1">
    <location>
        <begin position="487"/>
        <end position="496"/>
    </location>
</feature>
<dbReference type="InterPro" id="IPR036867">
    <property type="entry name" value="R3H_dom_sf"/>
</dbReference>
<evidence type="ECO:0000256" key="1">
    <source>
        <dbReference type="SAM" id="MobiDB-lite"/>
    </source>
</evidence>
<feature type="region of interest" description="Disordered" evidence="1">
    <location>
        <begin position="1"/>
        <end position="100"/>
    </location>
</feature>
<dbReference type="EMBL" id="BRPK01000010">
    <property type="protein sequence ID" value="GLB41829.1"/>
    <property type="molecule type" value="Genomic_DNA"/>
</dbReference>
<feature type="compositionally biased region" description="Acidic residues" evidence="1">
    <location>
        <begin position="219"/>
        <end position="228"/>
    </location>
</feature>
<feature type="compositionally biased region" description="Polar residues" evidence="1">
    <location>
        <begin position="440"/>
        <end position="453"/>
    </location>
</feature>
<feature type="region of interest" description="Disordered" evidence="1">
    <location>
        <begin position="192"/>
        <end position="251"/>
    </location>
</feature>
<dbReference type="InterPro" id="IPR024771">
    <property type="entry name" value="SUZ"/>
</dbReference>